<dbReference type="VEuPathDB" id="MicrosporidiaDB:VICG_00456"/>
<keyword evidence="1" id="KW-0812">Transmembrane</keyword>
<dbReference type="InParanoid" id="L2GN81"/>
<feature type="transmembrane region" description="Helical" evidence="1">
    <location>
        <begin position="157"/>
        <end position="184"/>
    </location>
</feature>
<dbReference type="RefSeq" id="XP_007603909.1">
    <property type="nucleotide sequence ID" value="XM_007603847.1"/>
</dbReference>
<dbReference type="HOGENOM" id="CLU_1210605_0_0_1"/>
<keyword evidence="3" id="KW-1185">Reference proteome</keyword>
<protein>
    <submittedName>
        <fullName evidence="2">Uncharacterized protein</fullName>
    </submittedName>
</protein>
<feature type="transmembrane region" description="Helical" evidence="1">
    <location>
        <begin position="126"/>
        <end position="145"/>
    </location>
</feature>
<evidence type="ECO:0000256" key="1">
    <source>
        <dbReference type="SAM" id="Phobius"/>
    </source>
</evidence>
<sequence length="229" mass="26633">MRSICNIYTDYTIDAKQRHELITVSDQFIMIIRCCAMVKKKEEEKIKQQYDTWKLLKCCCILIYQGIFGRKITIPNFEASLIPLPIVFSITINTINTLVVLVFGITCRGLEISIFRFIKGFFTRFILINSVYIVFGVTLAITLQIKPDHTFLACNATLIVFAISLAVYCLEIFEPRFTFVIFILTTTRKILESMPPEENTWRKSILKLYVIIVQLVVFKIFRSSIFCDF</sequence>
<name>L2GN81_VITCO</name>
<reference evidence="3" key="1">
    <citation type="submission" date="2011-05" db="EMBL/GenBank/DDBJ databases">
        <title>The genome sequence of Vittaforma corneae strain ATCC 50505.</title>
        <authorList>
            <consortium name="The Broad Institute Genome Sequencing Platform"/>
            <person name="Cuomo C."/>
            <person name="Didier E."/>
            <person name="Bowers L."/>
            <person name="Young S.K."/>
            <person name="Zeng Q."/>
            <person name="Gargeya S."/>
            <person name="Fitzgerald M."/>
            <person name="Haas B."/>
            <person name="Abouelleil A."/>
            <person name="Alvarado L."/>
            <person name="Arachchi H.M."/>
            <person name="Berlin A."/>
            <person name="Chapman S.B."/>
            <person name="Gearin G."/>
            <person name="Goldberg J."/>
            <person name="Griggs A."/>
            <person name="Gujja S."/>
            <person name="Hansen M."/>
            <person name="Heiman D."/>
            <person name="Howarth C."/>
            <person name="Larimer J."/>
            <person name="Lui A."/>
            <person name="MacDonald P.J.P."/>
            <person name="McCowen C."/>
            <person name="Montmayeur A."/>
            <person name="Murphy C."/>
            <person name="Neiman D."/>
            <person name="Pearson M."/>
            <person name="Priest M."/>
            <person name="Roberts A."/>
            <person name="Saif S."/>
            <person name="Shea T."/>
            <person name="Sisk P."/>
            <person name="Stolte C."/>
            <person name="Sykes S."/>
            <person name="Wortman J."/>
            <person name="Nusbaum C."/>
            <person name="Birren B."/>
        </authorList>
    </citation>
    <scope>NUCLEOTIDE SEQUENCE [LARGE SCALE GENOMIC DNA]</scope>
    <source>
        <strain evidence="3">ATCC 50505</strain>
    </source>
</reference>
<accession>L2GN81</accession>
<dbReference type="GeneID" id="19881174"/>
<dbReference type="Proteomes" id="UP000011082">
    <property type="component" value="Unassembled WGS sequence"/>
</dbReference>
<evidence type="ECO:0000313" key="2">
    <source>
        <dbReference type="EMBL" id="ELA42358.1"/>
    </source>
</evidence>
<proteinExistence type="predicted"/>
<dbReference type="EMBL" id="JH370132">
    <property type="protein sequence ID" value="ELA42358.1"/>
    <property type="molecule type" value="Genomic_DNA"/>
</dbReference>
<keyword evidence="1" id="KW-1133">Transmembrane helix</keyword>
<dbReference type="AlphaFoldDB" id="L2GN81"/>
<feature type="transmembrane region" description="Helical" evidence="1">
    <location>
        <begin position="86"/>
        <end position="105"/>
    </location>
</feature>
<gene>
    <name evidence="2" type="ORF">VICG_00456</name>
</gene>
<keyword evidence="1" id="KW-0472">Membrane</keyword>
<organism evidence="2 3">
    <name type="scientific">Vittaforma corneae (strain ATCC 50505)</name>
    <name type="common">Microsporidian parasite</name>
    <name type="synonym">Nosema corneum</name>
    <dbReference type="NCBI Taxonomy" id="993615"/>
    <lineage>
        <taxon>Eukaryota</taxon>
        <taxon>Fungi</taxon>
        <taxon>Fungi incertae sedis</taxon>
        <taxon>Microsporidia</taxon>
        <taxon>Nosematidae</taxon>
        <taxon>Vittaforma</taxon>
    </lineage>
</organism>
<evidence type="ECO:0000313" key="3">
    <source>
        <dbReference type="Proteomes" id="UP000011082"/>
    </source>
</evidence>